<proteinExistence type="inferred from homology"/>
<evidence type="ECO:0000256" key="8">
    <source>
        <dbReference type="SAM" id="Phobius"/>
    </source>
</evidence>
<accession>W6N4M1</accession>
<dbReference type="AlphaFoldDB" id="W6N4M1"/>
<evidence type="ECO:0000256" key="1">
    <source>
        <dbReference type="ARBA" id="ARBA00004651"/>
    </source>
</evidence>
<evidence type="ECO:0000256" key="6">
    <source>
        <dbReference type="ARBA" id="ARBA00022989"/>
    </source>
</evidence>
<dbReference type="InterPro" id="IPR002549">
    <property type="entry name" value="AI-2E-like"/>
</dbReference>
<keyword evidence="7 8" id="KW-0472">Membrane</keyword>
<evidence type="ECO:0000256" key="3">
    <source>
        <dbReference type="ARBA" id="ARBA00022448"/>
    </source>
</evidence>
<dbReference type="OrthoDB" id="9793390at2"/>
<dbReference type="PANTHER" id="PTHR21716">
    <property type="entry name" value="TRANSMEMBRANE PROTEIN"/>
    <property type="match status" value="1"/>
</dbReference>
<dbReference type="EMBL" id="CBXI010000003">
    <property type="protein sequence ID" value="CDL90064.1"/>
    <property type="molecule type" value="Genomic_DNA"/>
</dbReference>
<evidence type="ECO:0000256" key="5">
    <source>
        <dbReference type="ARBA" id="ARBA00022692"/>
    </source>
</evidence>
<keyword evidence="10" id="KW-1185">Reference proteome</keyword>
<evidence type="ECO:0000256" key="2">
    <source>
        <dbReference type="ARBA" id="ARBA00009773"/>
    </source>
</evidence>
<evidence type="ECO:0000256" key="7">
    <source>
        <dbReference type="ARBA" id="ARBA00023136"/>
    </source>
</evidence>
<dbReference type="Proteomes" id="UP000019482">
    <property type="component" value="Unassembled WGS sequence"/>
</dbReference>
<dbReference type="Pfam" id="PF01594">
    <property type="entry name" value="AI-2E_transport"/>
    <property type="match status" value="1"/>
</dbReference>
<feature type="transmembrane region" description="Helical" evidence="8">
    <location>
        <begin position="216"/>
        <end position="233"/>
    </location>
</feature>
<dbReference type="GeneID" id="29418448"/>
<evidence type="ECO:0000313" key="9">
    <source>
        <dbReference type="EMBL" id="CDL90064.1"/>
    </source>
</evidence>
<comment type="similarity">
    <text evidence="2">Belongs to the autoinducer-2 exporter (AI-2E) (TC 2.A.86) family.</text>
</comment>
<keyword evidence="3" id="KW-0813">Transport</keyword>
<keyword evidence="6 8" id="KW-1133">Transmembrane helix</keyword>
<comment type="subcellular location">
    <subcellularLocation>
        <location evidence="1">Cell membrane</location>
        <topology evidence="1">Multi-pass membrane protein</topology>
    </subcellularLocation>
</comment>
<organism evidence="9 10">
    <name type="scientific">Clostridium tyrobutyricum DIVETGP</name>
    <dbReference type="NCBI Taxonomy" id="1408889"/>
    <lineage>
        <taxon>Bacteria</taxon>
        <taxon>Bacillati</taxon>
        <taxon>Bacillota</taxon>
        <taxon>Clostridia</taxon>
        <taxon>Eubacteriales</taxon>
        <taxon>Clostridiaceae</taxon>
        <taxon>Clostridium</taxon>
    </lineage>
</organism>
<reference evidence="9 10" key="1">
    <citation type="journal article" date="2015" name="Genome Announc.">
        <title>Draft Genome Sequence of Clostridium tyrobutyricum Strain DIVETGP, Isolated from Cow's Milk for Grana Padano Production.</title>
        <authorList>
            <person name="Soggiu A."/>
            <person name="Piras C."/>
            <person name="Gaiarsa S."/>
            <person name="Sassera D."/>
            <person name="Roncada P."/>
            <person name="Bendixen E."/>
            <person name="Brasca M."/>
            <person name="Bonizzi L."/>
        </authorList>
    </citation>
    <scope>NUCLEOTIDE SEQUENCE [LARGE SCALE GENOMIC DNA]</scope>
    <source>
        <strain evidence="9 10">DIVETGP</strain>
    </source>
</reference>
<feature type="transmembrane region" description="Helical" evidence="8">
    <location>
        <begin position="12"/>
        <end position="33"/>
    </location>
</feature>
<sequence length="347" mass="38554">MKINGKDISKKHIIKYSLIFFILITVAIFFIHNQILKEIGYLIIISFLVSYTLKPFQTKLMDMGINKSISALILIGGIIFVVAGSLFVIIPYFMKDNLNIRNALNSIQNLIDVVYIKLKPAKNNDTTFYIISSNLYNKLNTVIQGLSVKICDAAVNLSGSLLYMIIVPIIVYYFLADGKLIKHGLLNLFPVKSRSSIVKIGCHVDKILGRYILSQLILSLFVGIVTFIILTLLKVDFPFILSLINAFFNIIPYFGPIFGAVPAIFMAFTNSPKTAVEVIICLYVLQQLEGNILCPKITGDSISMHPLTVIILLLLGGKIAGFIGMVAAVPLGAAIKVIYKDLNYYIF</sequence>
<keyword evidence="4" id="KW-1003">Cell membrane</keyword>
<keyword evidence="5 8" id="KW-0812">Transmembrane</keyword>
<dbReference type="PANTHER" id="PTHR21716:SF53">
    <property type="entry name" value="PERMEASE PERM-RELATED"/>
    <property type="match status" value="1"/>
</dbReference>
<dbReference type="GO" id="GO:0005886">
    <property type="term" value="C:plasma membrane"/>
    <property type="evidence" value="ECO:0007669"/>
    <property type="project" value="UniProtKB-SubCell"/>
</dbReference>
<feature type="transmembrane region" description="Helical" evidence="8">
    <location>
        <begin position="153"/>
        <end position="175"/>
    </location>
</feature>
<dbReference type="RefSeq" id="WP_017750715.1">
    <property type="nucleotide sequence ID" value="NZ_CBXI010000003.1"/>
</dbReference>
<feature type="transmembrane region" description="Helical" evidence="8">
    <location>
        <begin position="68"/>
        <end position="94"/>
    </location>
</feature>
<evidence type="ECO:0000256" key="4">
    <source>
        <dbReference type="ARBA" id="ARBA00022475"/>
    </source>
</evidence>
<dbReference type="GO" id="GO:0055085">
    <property type="term" value="P:transmembrane transport"/>
    <property type="evidence" value="ECO:0007669"/>
    <property type="project" value="TreeGrafter"/>
</dbReference>
<protein>
    <submittedName>
        <fullName evidence="9">Permease</fullName>
    </submittedName>
</protein>
<feature type="transmembrane region" description="Helical" evidence="8">
    <location>
        <begin position="239"/>
        <end position="265"/>
    </location>
</feature>
<name>W6N4M1_CLOTY</name>
<gene>
    <name evidence="9" type="ORF">CTDIVETGP_0134</name>
</gene>
<comment type="caution">
    <text evidence="9">The sequence shown here is derived from an EMBL/GenBank/DDBJ whole genome shotgun (WGS) entry which is preliminary data.</text>
</comment>
<feature type="transmembrane region" description="Helical" evidence="8">
    <location>
        <begin position="309"/>
        <end position="339"/>
    </location>
</feature>
<evidence type="ECO:0000313" key="10">
    <source>
        <dbReference type="Proteomes" id="UP000019482"/>
    </source>
</evidence>